<feature type="domain" description="Major facilitator superfamily (MFS) profile" evidence="8">
    <location>
        <begin position="1"/>
        <end position="409"/>
    </location>
</feature>
<feature type="transmembrane region" description="Helical" evidence="7">
    <location>
        <begin position="161"/>
        <end position="181"/>
    </location>
</feature>
<dbReference type="GO" id="GO:0022857">
    <property type="term" value="F:transmembrane transporter activity"/>
    <property type="evidence" value="ECO:0007669"/>
    <property type="project" value="InterPro"/>
</dbReference>
<feature type="transmembrane region" description="Helical" evidence="7">
    <location>
        <begin position="73"/>
        <end position="90"/>
    </location>
</feature>
<dbReference type="GO" id="GO:0005886">
    <property type="term" value="C:plasma membrane"/>
    <property type="evidence" value="ECO:0007669"/>
    <property type="project" value="UniProtKB-SubCell"/>
</dbReference>
<keyword evidence="6 7" id="KW-0472">Membrane</keyword>
<dbReference type="RefSeq" id="WP_058266080.1">
    <property type="nucleotide sequence ID" value="NZ_FMYN01000007.1"/>
</dbReference>
<keyword evidence="4 7" id="KW-0812">Transmembrane</keyword>
<evidence type="ECO:0000256" key="1">
    <source>
        <dbReference type="ARBA" id="ARBA00004651"/>
    </source>
</evidence>
<keyword evidence="2" id="KW-0813">Transport</keyword>
<dbReference type="PROSITE" id="PS50850">
    <property type="entry name" value="MFS"/>
    <property type="match status" value="1"/>
</dbReference>
<organism evidence="9 10">
    <name type="scientific">Exiguobacterium indicum</name>
    <dbReference type="NCBI Taxonomy" id="296995"/>
    <lineage>
        <taxon>Bacteria</taxon>
        <taxon>Bacillati</taxon>
        <taxon>Bacillota</taxon>
        <taxon>Bacilli</taxon>
        <taxon>Bacillales</taxon>
        <taxon>Bacillales Family XII. Incertae Sedis</taxon>
        <taxon>Exiguobacterium</taxon>
    </lineage>
</organism>
<reference evidence="9 10" key="1">
    <citation type="journal article" date="2015" name="Int. J. Syst. Evol. Microbiol.">
        <title>Exiguobacterium enclense sp. nov., isolated from sediment.</title>
        <authorList>
            <person name="Dastager S.G."/>
            <person name="Mawlankar R."/>
            <person name="Sonalkar V.V."/>
            <person name="Thorat M.N."/>
            <person name="Mual P."/>
            <person name="Verma A."/>
            <person name="Krishnamurthi S."/>
            <person name="Tang S.K."/>
            <person name="Li W.J."/>
        </authorList>
    </citation>
    <scope>NUCLEOTIDE SEQUENCE [LARGE SCALE GENOMIC DNA]</scope>
    <source>
        <strain evidence="9 10">NIO-1109</strain>
    </source>
</reference>
<evidence type="ECO:0000259" key="8">
    <source>
        <dbReference type="PROSITE" id="PS50850"/>
    </source>
</evidence>
<protein>
    <submittedName>
        <fullName evidence="9">MFS transporter</fullName>
    </submittedName>
</protein>
<evidence type="ECO:0000256" key="4">
    <source>
        <dbReference type="ARBA" id="ARBA00022692"/>
    </source>
</evidence>
<keyword evidence="5 7" id="KW-1133">Transmembrane helix</keyword>
<dbReference type="EMBL" id="LNQL01000007">
    <property type="protein sequence ID" value="KSU47730.1"/>
    <property type="molecule type" value="Genomic_DNA"/>
</dbReference>
<evidence type="ECO:0000313" key="9">
    <source>
        <dbReference type="EMBL" id="KSU47730.1"/>
    </source>
</evidence>
<feature type="transmembrane region" description="Helical" evidence="7">
    <location>
        <begin position="96"/>
        <end position="112"/>
    </location>
</feature>
<evidence type="ECO:0000256" key="2">
    <source>
        <dbReference type="ARBA" id="ARBA00022448"/>
    </source>
</evidence>
<dbReference type="Proteomes" id="UP000053797">
    <property type="component" value="Unassembled WGS sequence"/>
</dbReference>
<proteinExistence type="predicted"/>
<feature type="transmembrane region" description="Helical" evidence="7">
    <location>
        <begin position="132"/>
        <end position="155"/>
    </location>
</feature>
<dbReference type="SUPFAM" id="SSF103473">
    <property type="entry name" value="MFS general substrate transporter"/>
    <property type="match status" value="1"/>
</dbReference>
<feature type="transmembrane region" description="Helical" evidence="7">
    <location>
        <begin position="298"/>
        <end position="315"/>
    </location>
</feature>
<sequence>MNKIYWNSNVKVRLVGEGLFNLLFWMYFPFLTVYFGQKLGLQTAGLIMVLPPLLSIIGSLIGGGVADTLGRRPVMLIGTFLQMSMFILFAVSSSPWIDYVAFIGIGIGAAFYRPASSAMVADTVPKDELRQVYATFMTVNNIGAVLGPIIGAVFFFQYRQLLLWTCATVLFLYFITIYFIVSETLPNRSKQKDNTIPLKSAFQSQWSGYRLILKDRIFLIYVIAGICSLFPVMQLDLYLPVYVIENVPQQPLVPYLMDSFQLTSQSIFGWLVGFNGLLFVLLIVPVTNRLKHWSEKRLFVMSTIFAGGGTFLVGWNNNIWFLFGCTLIFTLGEIMRTPVTQSFIGHYAPEEARGQYLAADSLQNTLGKSLAPLAIYASGWIAPLGIFTIILLFAIIGACLYLQLFRLYSSA</sequence>
<dbReference type="InterPro" id="IPR050171">
    <property type="entry name" value="MFS_Transporters"/>
</dbReference>
<dbReference type="InterPro" id="IPR020846">
    <property type="entry name" value="MFS_dom"/>
</dbReference>
<evidence type="ECO:0000256" key="7">
    <source>
        <dbReference type="SAM" id="Phobius"/>
    </source>
</evidence>
<dbReference type="CDD" id="cd17329">
    <property type="entry name" value="MFS_MdtH_MDR_like"/>
    <property type="match status" value="1"/>
</dbReference>
<dbReference type="PANTHER" id="PTHR23517">
    <property type="entry name" value="RESISTANCE PROTEIN MDTM, PUTATIVE-RELATED-RELATED"/>
    <property type="match status" value="1"/>
</dbReference>
<feature type="transmembrane region" description="Helical" evidence="7">
    <location>
        <begin position="41"/>
        <end position="61"/>
    </location>
</feature>
<name>A0A0V8GBZ6_9BACL</name>
<dbReference type="OrthoDB" id="9793283at2"/>
<accession>A0A0V8GBZ6</accession>
<dbReference type="InterPro" id="IPR036259">
    <property type="entry name" value="MFS_trans_sf"/>
</dbReference>
<comment type="caution">
    <text evidence="9">The sequence shown here is derived from an EMBL/GenBank/DDBJ whole genome shotgun (WGS) entry which is preliminary data.</text>
</comment>
<comment type="subcellular location">
    <subcellularLocation>
        <location evidence="1">Cell membrane</location>
        <topology evidence="1">Multi-pass membrane protein</topology>
    </subcellularLocation>
</comment>
<gene>
    <name evidence="9" type="ORF">AS033_15890</name>
</gene>
<dbReference type="InterPro" id="IPR011701">
    <property type="entry name" value="MFS"/>
</dbReference>
<feature type="transmembrane region" description="Helical" evidence="7">
    <location>
        <begin position="12"/>
        <end position="35"/>
    </location>
</feature>
<feature type="transmembrane region" description="Helical" evidence="7">
    <location>
        <begin position="218"/>
        <end position="239"/>
    </location>
</feature>
<dbReference type="PANTHER" id="PTHR23517:SF3">
    <property type="entry name" value="INTEGRAL MEMBRANE TRANSPORT PROTEIN"/>
    <property type="match status" value="1"/>
</dbReference>
<keyword evidence="3" id="KW-1003">Cell membrane</keyword>
<dbReference type="Gene3D" id="1.20.1250.20">
    <property type="entry name" value="MFS general substrate transporter like domains"/>
    <property type="match status" value="1"/>
</dbReference>
<evidence type="ECO:0000256" key="6">
    <source>
        <dbReference type="ARBA" id="ARBA00023136"/>
    </source>
</evidence>
<dbReference type="AlphaFoldDB" id="A0A0V8GBZ6"/>
<dbReference type="Pfam" id="PF07690">
    <property type="entry name" value="MFS_1"/>
    <property type="match status" value="2"/>
</dbReference>
<feature type="transmembrane region" description="Helical" evidence="7">
    <location>
        <begin position="267"/>
        <end position="286"/>
    </location>
</feature>
<evidence type="ECO:0000313" key="10">
    <source>
        <dbReference type="Proteomes" id="UP000053797"/>
    </source>
</evidence>
<feature type="transmembrane region" description="Helical" evidence="7">
    <location>
        <begin position="380"/>
        <end position="402"/>
    </location>
</feature>
<evidence type="ECO:0000256" key="3">
    <source>
        <dbReference type="ARBA" id="ARBA00022475"/>
    </source>
</evidence>
<evidence type="ECO:0000256" key="5">
    <source>
        <dbReference type="ARBA" id="ARBA00022989"/>
    </source>
</evidence>